<feature type="region of interest" description="Disordered" evidence="1">
    <location>
        <begin position="128"/>
        <end position="147"/>
    </location>
</feature>
<evidence type="ECO:0000256" key="1">
    <source>
        <dbReference type="SAM" id="MobiDB-lite"/>
    </source>
</evidence>
<organism evidence="2 3">
    <name type="scientific">Cellulosimicrobium cellulans</name>
    <name type="common">Arthrobacter luteus</name>
    <dbReference type="NCBI Taxonomy" id="1710"/>
    <lineage>
        <taxon>Bacteria</taxon>
        <taxon>Bacillati</taxon>
        <taxon>Actinomycetota</taxon>
        <taxon>Actinomycetes</taxon>
        <taxon>Micrococcales</taxon>
        <taxon>Promicromonosporaceae</taxon>
        <taxon>Cellulosimicrobium</taxon>
    </lineage>
</organism>
<name>A0A4Y4E709_CELCE</name>
<dbReference type="AlphaFoldDB" id="A0A4Y4E709"/>
<comment type="caution">
    <text evidence="2">The sequence shown here is derived from an EMBL/GenBank/DDBJ whole genome shotgun (WGS) entry which is preliminary data.</text>
</comment>
<dbReference type="EMBL" id="BJNZ01000027">
    <property type="protein sequence ID" value="GED11298.1"/>
    <property type="molecule type" value="Genomic_DNA"/>
</dbReference>
<sequence length="147" mass="15494">MTGQPSGARAQAPTGGARRAVPGLTACRLCAGETLGEDDPRPGGQLERVREIAASGDARLTLVDCLDACERGDILVARPTPAVRARQHPVWFERLAGDELTTELHDWLRAGGPGMAPLPEPLRPLVLQPQQLPPDRAPGSADVDVGV</sequence>
<dbReference type="Proteomes" id="UP000316659">
    <property type="component" value="Unassembled WGS sequence"/>
</dbReference>
<reference evidence="2 3" key="1">
    <citation type="submission" date="2019-06" db="EMBL/GenBank/DDBJ databases">
        <title>Whole genome shotgun sequence of Cellulosimicrobium cellulans NBRC 15516.</title>
        <authorList>
            <person name="Hosoyama A."/>
            <person name="Uohara A."/>
            <person name="Ohji S."/>
            <person name="Ichikawa N."/>
        </authorList>
    </citation>
    <scope>NUCLEOTIDE SEQUENCE [LARGE SCALE GENOMIC DNA]</scope>
    <source>
        <strain evidence="2 3">NBRC 15516</strain>
    </source>
</reference>
<proteinExistence type="predicted"/>
<protein>
    <recommendedName>
        <fullName evidence="4">(2Fe-2S) ferredoxin domain-containing protein</fullName>
    </recommendedName>
</protein>
<gene>
    <name evidence="2" type="ORF">CCE02nite_32970</name>
</gene>
<evidence type="ECO:0008006" key="4">
    <source>
        <dbReference type="Google" id="ProtNLM"/>
    </source>
</evidence>
<accession>A0A4Y4E709</accession>
<evidence type="ECO:0000313" key="3">
    <source>
        <dbReference type="Proteomes" id="UP000316659"/>
    </source>
</evidence>
<evidence type="ECO:0000313" key="2">
    <source>
        <dbReference type="EMBL" id="GED11298.1"/>
    </source>
</evidence>